<keyword evidence="10" id="KW-1185">Reference proteome</keyword>
<keyword evidence="4 7" id="KW-1133">Transmembrane helix</keyword>
<evidence type="ECO:0000256" key="4">
    <source>
        <dbReference type="ARBA" id="ARBA00022989"/>
    </source>
</evidence>
<comment type="caution">
    <text evidence="9">The sequence shown here is derived from an EMBL/GenBank/DDBJ whole genome shotgun (WGS) entry which is preliminary data.</text>
</comment>
<organism evidence="9 10">
    <name type="scientific">Elysia crispata</name>
    <name type="common">lettuce slug</name>
    <dbReference type="NCBI Taxonomy" id="231223"/>
    <lineage>
        <taxon>Eukaryota</taxon>
        <taxon>Metazoa</taxon>
        <taxon>Spiralia</taxon>
        <taxon>Lophotrochozoa</taxon>
        <taxon>Mollusca</taxon>
        <taxon>Gastropoda</taxon>
        <taxon>Heterobranchia</taxon>
        <taxon>Euthyneura</taxon>
        <taxon>Panpulmonata</taxon>
        <taxon>Sacoglossa</taxon>
        <taxon>Placobranchoidea</taxon>
        <taxon>Plakobranchidae</taxon>
        <taxon>Elysia</taxon>
    </lineage>
</organism>
<dbReference type="InterPro" id="IPR020846">
    <property type="entry name" value="MFS_dom"/>
</dbReference>
<feature type="transmembrane region" description="Helical" evidence="7">
    <location>
        <begin position="260"/>
        <end position="286"/>
    </location>
</feature>
<dbReference type="AlphaFoldDB" id="A0AAE0XPN4"/>
<evidence type="ECO:0000256" key="1">
    <source>
        <dbReference type="ARBA" id="ARBA00004141"/>
    </source>
</evidence>
<dbReference type="PANTHER" id="PTHR23506">
    <property type="entry name" value="GH10249P"/>
    <property type="match status" value="1"/>
</dbReference>
<evidence type="ECO:0000256" key="6">
    <source>
        <dbReference type="SAM" id="MobiDB-lite"/>
    </source>
</evidence>
<accession>A0AAE0XPN4</accession>
<feature type="transmembrane region" description="Helical" evidence="7">
    <location>
        <begin position="192"/>
        <end position="213"/>
    </location>
</feature>
<keyword evidence="2" id="KW-0813">Transport</keyword>
<evidence type="ECO:0000313" key="9">
    <source>
        <dbReference type="EMBL" id="KAK3702315.1"/>
    </source>
</evidence>
<evidence type="ECO:0000259" key="8">
    <source>
        <dbReference type="PROSITE" id="PS50850"/>
    </source>
</evidence>
<evidence type="ECO:0000256" key="3">
    <source>
        <dbReference type="ARBA" id="ARBA00022692"/>
    </source>
</evidence>
<dbReference type="GO" id="GO:0016020">
    <property type="term" value="C:membrane"/>
    <property type="evidence" value="ECO:0007669"/>
    <property type="project" value="UniProtKB-SubCell"/>
</dbReference>
<protein>
    <recommendedName>
        <fullName evidence="8">Major facilitator superfamily (MFS) profile domain-containing protein</fullName>
    </recommendedName>
</protein>
<dbReference type="Gene3D" id="1.20.1250.20">
    <property type="entry name" value="MFS general substrate transporter like domains"/>
    <property type="match status" value="2"/>
</dbReference>
<feature type="transmembrane region" description="Helical" evidence="7">
    <location>
        <begin position="64"/>
        <end position="87"/>
    </location>
</feature>
<feature type="transmembrane region" description="Helical" evidence="7">
    <location>
        <begin position="332"/>
        <end position="351"/>
    </location>
</feature>
<feature type="transmembrane region" description="Helical" evidence="7">
    <location>
        <begin position="131"/>
        <end position="150"/>
    </location>
</feature>
<feature type="transmembrane region" description="Helical" evidence="7">
    <location>
        <begin position="441"/>
        <end position="459"/>
    </location>
</feature>
<feature type="transmembrane region" description="Helical" evidence="7">
    <location>
        <begin position="99"/>
        <end position="119"/>
    </location>
</feature>
<dbReference type="InterPro" id="IPR050930">
    <property type="entry name" value="MFS_Vesicular_Transporter"/>
</dbReference>
<feature type="transmembrane region" description="Helical" evidence="7">
    <location>
        <begin position="225"/>
        <end position="248"/>
    </location>
</feature>
<evidence type="ECO:0000256" key="2">
    <source>
        <dbReference type="ARBA" id="ARBA00022448"/>
    </source>
</evidence>
<proteinExistence type="predicted"/>
<feature type="transmembrane region" description="Helical" evidence="7">
    <location>
        <begin position="403"/>
        <end position="421"/>
    </location>
</feature>
<evidence type="ECO:0000256" key="7">
    <source>
        <dbReference type="SAM" id="Phobius"/>
    </source>
</evidence>
<dbReference type="GO" id="GO:0022857">
    <property type="term" value="F:transmembrane transporter activity"/>
    <property type="evidence" value="ECO:0007669"/>
    <property type="project" value="InterPro"/>
</dbReference>
<feature type="transmembrane region" description="Helical" evidence="7">
    <location>
        <begin position="156"/>
        <end position="185"/>
    </location>
</feature>
<comment type="subcellular location">
    <subcellularLocation>
        <location evidence="1">Membrane</location>
        <topology evidence="1">Multi-pass membrane protein</topology>
    </subcellularLocation>
</comment>
<evidence type="ECO:0000313" key="10">
    <source>
        <dbReference type="Proteomes" id="UP001283361"/>
    </source>
</evidence>
<dbReference type="InterPro" id="IPR036259">
    <property type="entry name" value="MFS_trans_sf"/>
</dbReference>
<dbReference type="Pfam" id="PF07690">
    <property type="entry name" value="MFS_1"/>
    <property type="match status" value="1"/>
</dbReference>
<keyword evidence="5 7" id="KW-0472">Membrane</keyword>
<feature type="domain" description="Major facilitator superfamily (MFS) profile" evidence="8">
    <location>
        <begin position="65"/>
        <end position="466"/>
    </location>
</feature>
<dbReference type="SUPFAM" id="SSF103473">
    <property type="entry name" value="MFS general substrate transporter"/>
    <property type="match status" value="1"/>
</dbReference>
<sequence>MNKGSSQCADSELGDSPIKYEELKDSAPQSHAKKTAPNGGESNELTELVPGAEGEKKSSRRSKLIFILLLVAYFGCGCGFSIPAPFYPREAASKNVSSTTFGLVFGCFQLVNFISSPLFGQFLPDIGPRTMCTTGILLAGGSSILFGFLYKMQSKPVFVAFSFIFRIFEALGVSAFTTSSFAIICTEFETQAASVFALLEGAVGIGLMVGPTLGGGLYQLGGFGLPFWVIGAVIVINGVVILTFLPPVTDDVCGKGRSNILKLLTSPLVWVTMLLQFISSLALVFLEPTLSIHLAQFNLSAFEISLFFVIIPLLHAALAPFYGYLSDKKNIQAPLMMVSCITCAVGFLLIGPTPVIPTLPNKVWLKVLALVVFGSFFSCTIIQTMKCMIIGAIEIGLPNSMNTFGLVAGLFNSVFYLGAFVGPTVGGVMMDTIGFDVGTTVIAALFLATFVVYALFFGYRRLLRNKKKSVWK</sequence>
<feature type="transmembrane region" description="Helical" evidence="7">
    <location>
        <begin position="363"/>
        <end position="382"/>
    </location>
</feature>
<feature type="region of interest" description="Disordered" evidence="6">
    <location>
        <begin position="1"/>
        <end position="54"/>
    </location>
</feature>
<dbReference type="InterPro" id="IPR011701">
    <property type="entry name" value="MFS"/>
</dbReference>
<name>A0AAE0XPN4_9GAST</name>
<dbReference type="PANTHER" id="PTHR23506:SF26">
    <property type="entry name" value="MFS-TYPE TRANSPORTER SLC18B1"/>
    <property type="match status" value="1"/>
</dbReference>
<evidence type="ECO:0000256" key="5">
    <source>
        <dbReference type="ARBA" id="ARBA00023136"/>
    </source>
</evidence>
<dbReference type="PROSITE" id="PS50850">
    <property type="entry name" value="MFS"/>
    <property type="match status" value="1"/>
</dbReference>
<dbReference type="Proteomes" id="UP001283361">
    <property type="component" value="Unassembled WGS sequence"/>
</dbReference>
<keyword evidence="3 7" id="KW-0812">Transmembrane</keyword>
<gene>
    <name evidence="9" type="ORF">RRG08_008703</name>
</gene>
<dbReference type="EMBL" id="JAWDGP010007856">
    <property type="protein sequence ID" value="KAK3702315.1"/>
    <property type="molecule type" value="Genomic_DNA"/>
</dbReference>
<feature type="transmembrane region" description="Helical" evidence="7">
    <location>
        <begin position="306"/>
        <end position="325"/>
    </location>
</feature>
<reference evidence="9" key="1">
    <citation type="journal article" date="2023" name="G3 (Bethesda)">
        <title>A reference genome for the long-term kleptoplast-retaining sea slug Elysia crispata morphotype clarki.</title>
        <authorList>
            <person name="Eastman K.E."/>
            <person name="Pendleton A.L."/>
            <person name="Shaikh M.A."/>
            <person name="Suttiyut T."/>
            <person name="Ogas R."/>
            <person name="Tomko P."/>
            <person name="Gavelis G."/>
            <person name="Widhalm J.R."/>
            <person name="Wisecaver J.H."/>
        </authorList>
    </citation>
    <scope>NUCLEOTIDE SEQUENCE</scope>
    <source>
        <strain evidence="9">ECLA1</strain>
    </source>
</reference>